<gene>
    <name evidence="1" type="ORF">SAMN02745146_3623</name>
</gene>
<dbReference type="EMBL" id="FQYN01000009">
    <property type="protein sequence ID" value="SHJ66243.1"/>
    <property type="molecule type" value="Genomic_DNA"/>
</dbReference>
<protein>
    <submittedName>
        <fullName evidence="1">Uncharacterized protein</fullName>
    </submittedName>
</protein>
<organism evidence="1 2">
    <name type="scientific">Hymenobacter daecheongensis DSM 21074</name>
    <dbReference type="NCBI Taxonomy" id="1121955"/>
    <lineage>
        <taxon>Bacteria</taxon>
        <taxon>Pseudomonadati</taxon>
        <taxon>Bacteroidota</taxon>
        <taxon>Cytophagia</taxon>
        <taxon>Cytophagales</taxon>
        <taxon>Hymenobacteraceae</taxon>
        <taxon>Hymenobacter</taxon>
    </lineage>
</organism>
<dbReference type="AlphaFoldDB" id="A0A1M6L4Y6"/>
<accession>A0A1M6L4Y6</accession>
<dbReference type="Proteomes" id="UP000184418">
    <property type="component" value="Unassembled WGS sequence"/>
</dbReference>
<sequence length="39" mass="4339">MSFFIFSGLLVAAALLVTNTFGTMKKTLQPVPVRVRNNR</sequence>
<keyword evidence="2" id="KW-1185">Reference proteome</keyword>
<name>A0A1M6L4Y6_9BACT</name>
<evidence type="ECO:0000313" key="2">
    <source>
        <dbReference type="Proteomes" id="UP000184418"/>
    </source>
</evidence>
<proteinExistence type="predicted"/>
<evidence type="ECO:0000313" key="1">
    <source>
        <dbReference type="EMBL" id="SHJ66243.1"/>
    </source>
</evidence>
<reference evidence="1 2" key="1">
    <citation type="submission" date="2016-11" db="EMBL/GenBank/DDBJ databases">
        <authorList>
            <person name="Jaros S."/>
            <person name="Januszkiewicz K."/>
            <person name="Wedrychowicz H."/>
        </authorList>
    </citation>
    <scope>NUCLEOTIDE SEQUENCE [LARGE SCALE GENOMIC DNA]</scope>
    <source>
        <strain evidence="1 2">DSM 21074</strain>
    </source>
</reference>